<evidence type="ECO:0000256" key="2">
    <source>
        <dbReference type="PIRSR" id="PIRSR000097-2"/>
    </source>
</evidence>
<dbReference type="OrthoDB" id="416253at2759"/>
<accession>A0A5C3QMK4</accession>
<dbReference type="GO" id="GO:0016491">
    <property type="term" value="F:oxidoreductase activity"/>
    <property type="evidence" value="ECO:0007669"/>
    <property type="project" value="InterPro"/>
</dbReference>
<dbReference type="InterPro" id="IPR036812">
    <property type="entry name" value="NAD(P)_OxRdtase_dom_sf"/>
</dbReference>
<evidence type="ECO:0000256" key="1">
    <source>
        <dbReference type="PIRSR" id="PIRSR000097-1"/>
    </source>
</evidence>
<evidence type="ECO:0000313" key="6">
    <source>
        <dbReference type="Proteomes" id="UP000305067"/>
    </source>
</evidence>
<dbReference type="PANTHER" id="PTHR11732">
    <property type="entry name" value="ALDO/KETO REDUCTASE"/>
    <property type="match status" value="1"/>
</dbReference>
<dbReference type="PRINTS" id="PR00069">
    <property type="entry name" value="ALDKETRDTASE"/>
</dbReference>
<dbReference type="PROSITE" id="PS00062">
    <property type="entry name" value="ALDOKETO_REDUCTASE_2"/>
    <property type="match status" value="1"/>
</dbReference>
<gene>
    <name evidence="5" type="ORF">BDV98DRAFT_611951</name>
</gene>
<keyword evidence="6" id="KW-1185">Reference proteome</keyword>
<dbReference type="SUPFAM" id="SSF51430">
    <property type="entry name" value="NAD(P)-linked oxidoreductase"/>
    <property type="match status" value="1"/>
</dbReference>
<organism evidence="5 6">
    <name type="scientific">Pterulicium gracile</name>
    <dbReference type="NCBI Taxonomy" id="1884261"/>
    <lineage>
        <taxon>Eukaryota</taxon>
        <taxon>Fungi</taxon>
        <taxon>Dikarya</taxon>
        <taxon>Basidiomycota</taxon>
        <taxon>Agaricomycotina</taxon>
        <taxon>Agaricomycetes</taxon>
        <taxon>Agaricomycetidae</taxon>
        <taxon>Agaricales</taxon>
        <taxon>Pleurotineae</taxon>
        <taxon>Pterulaceae</taxon>
        <taxon>Pterulicium</taxon>
    </lineage>
</organism>
<dbReference type="InterPro" id="IPR018170">
    <property type="entry name" value="Aldo/ket_reductase_CS"/>
</dbReference>
<protein>
    <submittedName>
        <fullName evidence="5">Aldo/keto reductase</fullName>
    </submittedName>
</protein>
<feature type="domain" description="NADP-dependent oxidoreductase" evidence="4">
    <location>
        <begin position="28"/>
        <end position="283"/>
    </location>
</feature>
<feature type="site" description="Lowers pKa of active site Tyr" evidence="3">
    <location>
        <position position="79"/>
    </location>
</feature>
<feature type="binding site" evidence="2">
    <location>
        <position position="113"/>
    </location>
    <ligand>
        <name>substrate</name>
    </ligand>
</feature>
<dbReference type="PIRSF" id="PIRSF000097">
    <property type="entry name" value="AKR"/>
    <property type="match status" value="1"/>
</dbReference>
<dbReference type="EMBL" id="ML178821">
    <property type="protein sequence ID" value="TFL03173.1"/>
    <property type="molecule type" value="Genomic_DNA"/>
</dbReference>
<evidence type="ECO:0000256" key="3">
    <source>
        <dbReference type="PIRSR" id="PIRSR000097-3"/>
    </source>
</evidence>
<evidence type="ECO:0000313" key="5">
    <source>
        <dbReference type="EMBL" id="TFL03173.1"/>
    </source>
</evidence>
<proteinExistence type="predicted"/>
<feature type="active site" description="Proton donor" evidence="1">
    <location>
        <position position="49"/>
    </location>
</feature>
<dbReference type="InterPro" id="IPR023210">
    <property type="entry name" value="NADP_OxRdtase_dom"/>
</dbReference>
<evidence type="ECO:0000259" key="4">
    <source>
        <dbReference type="Pfam" id="PF00248"/>
    </source>
</evidence>
<name>A0A5C3QMK4_9AGAR</name>
<dbReference type="Proteomes" id="UP000305067">
    <property type="component" value="Unassembled WGS sequence"/>
</dbReference>
<dbReference type="STRING" id="1884261.A0A5C3QMK4"/>
<dbReference type="Gene3D" id="3.20.20.100">
    <property type="entry name" value="NADP-dependent oxidoreductase domain"/>
    <property type="match status" value="1"/>
</dbReference>
<dbReference type="AlphaFoldDB" id="A0A5C3QMK4"/>
<sequence>MNTLRLHSGASIPWIGYGSGTAHYGKDCAAITLTALQSGFTHLDGAQAYENEPSLGEALSKFTQASTSSDRKKLFITTKLEAVSKAKGQTVESKLRESLQKLGLDYVDLYLVHNPKQHAEAGIVQVWKEMIKVKELGLTKSIGVSNFNKSQIKELLDAGLEAPTVNQIEYHPFVAQTLQPLLDFQAKHNILTQSYGGLTPLIASRFEKVTDAAVKEKREALEKLVDSIAGKNKMTTSQALLKWLKAQGIIAITTSTKEERIKEYLATDSLPDLSAEEVKEITNVTGGIQHRTFDFVPHMDTQ</sequence>
<reference evidence="5 6" key="1">
    <citation type="journal article" date="2019" name="Nat. Ecol. Evol.">
        <title>Megaphylogeny resolves global patterns of mushroom evolution.</title>
        <authorList>
            <person name="Varga T."/>
            <person name="Krizsan K."/>
            <person name="Foldi C."/>
            <person name="Dima B."/>
            <person name="Sanchez-Garcia M."/>
            <person name="Sanchez-Ramirez S."/>
            <person name="Szollosi G.J."/>
            <person name="Szarkandi J.G."/>
            <person name="Papp V."/>
            <person name="Albert L."/>
            <person name="Andreopoulos W."/>
            <person name="Angelini C."/>
            <person name="Antonin V."/>
            <person name="Barry K.W."/>
            <person name="Bougher N.L."/>
            <person name="Buchanan P."/>
            <person name="Buyck B."/>
            <person name="Bense V."/>
            <person name="Catcheside P."/>
            <person name="Chovatia M."/>
            <person name="Cooper J."/>
            <person name="Damon W."/>
            <person name="Desjardin D."/>
            <person name="Finy P."/>
            <person name="Geml J."/>
            <person name="Haridas S."/>
            <person name="Hughes K."/>
            <person name="Justo A."/>
            <person name="Karasinski D."/>
            <person name="Kautmanova I."/>
            <person name="Kiss B."/>
            <person name="Kocsube S."/>
            <person name="Kotiranta H."/>
            <person name="LaButti K.M."/>
            <person name="Lechner B.E."/>
            <person name="Liimatainen K."/>
            <person name="Lipzen A."/>
            <person name="Lukacs Z."/>
            <person name="Mihaltcheva S."/>
            <person name="Morgado L.N."/>
            <person name="Niskanen T."/>
            <person name="Noordeloos M.E."/>
            <person name="Ohm R.A."/>
            <person name="Ortiz-Santana B."/>
            <person name="Ovrebo C."/>
            <person name="Racz N."/>
            <person name="Riley R."/>
            <person name="Savchenko A."/>
            <person name="Shiryaev A."/>
            <person name="Soop K."/>
            <person name="Spirin V."/>
            <person name="Szebenyi C."/>
            <person name="Tomsovsky M."/>
            <person name="Tulloss R.E."/>
            <person name="Uehling J."/>
            <person name="Grigoriev I.V."/>
            <person name="Vagvolgyi C."/>
            <person name="Papp T."/>
            <person name="Martin F.M."/>
            <person name="Miettinen O."/>
            <person name="Hibbett D.S."/>
            <person name="Nagy L.G."/>
        </authorList>
    </citation>
    <scope>NUCLEOTIDE SEQUENCE [LARGE SCALE GENOMIC DNA]</scope>
    <source>
        <strain evidence="5 6">CBS 309.79</strain>
    </source>
</reference>
<dbReference type="Pfam" id="PF00248">
    <property type="entry name" value="Aldo_ket_red"/>
    <property type="match status" value="1"/>
</dbReference>
<dbReference type="InterPro" id="IPR020471">
    <property type="entry name" value="AKR"/>
</dbReference>